<keyword evidence="1" id="KW-1133">Transmembrane helix</keyword>
<reference evidence="2 3" key="1">
    <citation type="submission" date="2019-03" db="EMBL/GenBank/DDBJ databases">
        <title>Freshwater and sediment microbial communities from various areas in North America, analyzing microbe dynamics in response to fracking.</title>
        <authorList>
            <person name="Lamendella R."/>
        </authorList>
    </citation>
    <scope>NUCLEOTIDE SEQUENCE [LARGE SCALE GENOMIC DNA]</scope>
    <source>
        <strain evidence="2 3">6_TX</strain>
    </source>
</reference>
<accession>A0A4R8FKM5</accession>
<dbReference type="InterPro" id="IPR009838">
    <property type="entry name" value="T4SS_TraL"/>
</dbReference>
<dbReference type="EMBL" id="SOEC01000015">
    <property type="protein sequence ID" value="TDX26810.1"/>
    <property type="molecule type" value="Genomic_DNA"/>
</dbReference>
<dbReference type="Pfam" id="PF07178">
    <property type="entry name" value="TraL"/>
    <property type="match status" value="1"/>
</dbReference>
<evidence type="ECO:0000256" key="1">
    <source>
        <dbReference type="SAM" id="Phobius"/>
    </source>
</evidence>
<organism evidence="2 3">
    <name type="scientific">Modicisalibacter xianhensis</name>
    <dbReference type="NCBI Taxonomy" id="442341"/>
    <lineage>
        <taxon>Bacteria</taxon>
        <taxon>Pseudomonadati</taxon>
        <taxon>Pseudomonadota</taxon>
        <taxon>Gammaproteobacteria</taxon>
        <taxon>Oceanospirillales</taxon>
        <taxon>Halomonadaceae</taxon>
        <taxon>Modicisalibacter</taxon>
    </lineage>
</organism>
<keyword evidence="1" id="KW-0812">Transmembrane</keyword>
<name>A0A4R8FKM5_9GAMM</name>
<keyword evidence="1" id="KW-0472">Membrane</keyword>
<protein>
    <submittedName>
        <fullName evidence="2">Conjugal transfer pilus assembly protein TraL</fullName>
    </submittedName>
</protein>
<feature type="transmembrane region" description="Helical" evidence="1">
    <location>
        <begin position="24"/>
        <end position="53"/>
    </location>
</feature>
<sequence>MEPVRIPSRIDDPVHVLLWSLDELAPMFCGLILGMAIGQATIGFLVGLMVTNFYRRYRDTHPDGYLLHIVYWAGFVFTKARSMVNPYVRRYLP</sequence>
<evidence type="ECO:0000313" key="2">
    <source>
        <dbReference type="EMBL" id="TDX26810.1"/>
    </source>
</evidence>
<dbReference type="Proteomes" id="UP000294489">
    <property type="component" value="Unassembled WGS sequence"/>
</dbReference>
<dbReference type="RefSeq" id="WP_134019381.1">
    <property type="nucleotide sequence ID" value="NZ_SOEC01000015.1"/>
</dbReference>
<dbReference type="OrthoDB" id="9813422at2"/>
<dbReference type="GO" id="GO:0019867">
    <property type="term" value="C:outer membrane"/>
    <property type="evidence" value="ECO:0007669"/>
    <property type="project" value="InterPro"/>
</dbReference>
<proteinExistence type="predicted"/>
<dbReference type="NCBIfam" id="TIGR02762">
    <property type="entry name" value="TraL_TIGR"/>
    <property type="match status" value="1"/>
</dbReference>
<evidence type="ECO:0000313" key="3">
    <source>
        <dbReference type="Proteomes" id="UP000294489"/>
    </source>
</evidence>
<dbReference type="AlphaFoldDB" id="A0A4R8FKM5"/>
<comment type="caution">
    <text evidence="2">The sequence shown here is derived from an EMBL/GenBank/DDBJ whole genome shotgun (WGS) entry which is preliminary data.</text>
</comment>
<gene>
    <name evidence="2" type="ORF">DFO67_11575</name>
</gene>